<dbReference type="EMBL" id="CM007368">
    <property type="protein sequence ID" value="OIW06013.1"/>
    <property type="molecule type" value="Genomic_DNA"/>
</dbReference>
<dbReference type="KEGG" id="lang:109353483"/>
<dbReference type="Pfam" id="PF24436">
    <property type="entry name" value="INTS7_N"/>
    <property type="match status" value="1"/>
</dbReference>
<reference evidence="4 5" key="1">
    <citation type="journal article" date="2017" name="Plant Biotechnol. J.">
        <title>A comprehensive draft genome sequence for lupin (Lupinus angustifolius), an emerging health food: insights into plant-microbe interactions and legume evolution.</title>
        <authorList>
            <person name="Hane J.K."/>
            <person name="Ming Y."/>
            <person name="Kamphuis L.G."/>
            <person name="Nelson M.N."/>
            <person name="Garg G."/>
            <person name="Atkins C.A."/>
            <person name="Bayer P.E."/>
            <person name="Bravo A."/>
            <person name="Bringans S."/>
            <person name="Cannon S."/>
            <person name="Edwards D."/>
            <person name="Foley R."/>
            <person name="Gao L.L."/>
            <person name="Harrison M.J."/>
            <person name="Huang W."/>
            <person name="Hurgobin B."/>
            <person name="Li S."/>
            <person name="Liu C.W."/>
            <person name="McGrath A."/>
            <person name="Morahan G."/>
            <person name="Murray J."/>
            <person name="Weller J."/>
            <person name="Jian J."/>
            <person name="Singh K.B."/>
        </authorList>
    </citation>
    <scope>NUCLEOTIDE SEQUENCE [LARGE SCALE GENOMIC DNA]</scope>
    <source>
        <strain evidence="5">cv. Tanjil</strain>
        <tissue evidence="4">Whole plant</tissue>
    </source>
</reference>
<feature type="region of interest" description="Disordered" evidence="2">
    <location>
        <begin position="50"/>
        <end position="76"/>
    </location>
</feature>
<name>A0A1J7HW66_LUPAN</name>
<dbReference type="InterPro" id="IPR056516">
    <property type="entry name" value="INTS7_N"/>
</dbReference>
<dbReference type="GO" id="GO:0034472">
    <property type="term" value="P:snRNA 3'-end processing"/>
    <property type="evidence" value="ECO:0007669"/>
    <property type="project" value="TreeGrafter"/>
</dbReference>
<dbReference type="PANTHER" id="PTHR13322">
    <property type="entry name" value="C1ORF73 PROTEIN"/>
    <property type="match status" value="1"/>
</dbReference>
<accession>A0A1J7HW66</accession>
<organism evidence="4 5">
    <name type="scientific">Lupinus angustifolius</name>
    <name type="common">Narrow-leaved blue lupine</name>
    <dbReference type="NCBI Taxonomy" id="3871"/>
    <lineage>
        <taxon>Eukaryota</taxon>
        <taxon>Viridiplantae</taxon>
        <taxon>Streptophyta</taxon>
        <taxon>Embryophyta</taxon>
        <taxon>Tracheophyta</taxon>
        <taxon>Spermatophyta</taxon>
        <taxon>Magnoliopsida</taxon>
        <taxon>eudicotyledons</taxon>
        <taxon>Gunneridae</taxon>
        <taxon>Pentapetalae</taxon>
        <taxon>rosids</taxon>
        <taxon>fabids</taxon>
        <taxon>Fabales</taxon>
        <taxon>Fabaceae</taxon>
        <taxon>Papilionoideae</taxon>
        <taxon>50 kb inversion clade</taxon>
        <taxon>genistoids sensu lato</taxon>
        <taxon>core genistoids</taxon>
        <taxon>Genisteae</taxon>
        <taxon>Lupinus</taxon>
    </lineage>
</organism>
<keyword evidence="5" id="KW-1185">Reference proteome</keyword>
<sequence length="413" mass="46079">MATKGCNGNEIEDAATTNRYGSYLQNEIECIIREASSRCEVMDFTLSTTNQGPLEEENSNQDLQESPIHESAGRRKSTIEPTCAACSMEWSIQLEKALRSSKPGVRVQTILQMGPRLQQWSMELECDVASNSKPGLVPGEDRLFANAILLRLADAFRGGDKEVRLSVVKVFLLERKHRENRKHKQCKGFLSKARVANHLELLNRVKSVYDTGDLESKALALILFGCWADFSNDNAQIRYLILSSLICPHDCEAQASIFAAGCFCEISDDFACITMEMLFNMMSSPAVTLPVKLTAAQVFARFKCSYSTAIKAFKTGLVLVMSSSDEDFSVAMLFSLSELASNFTLLTSNQVDFLGSFLTQERTSRLQETALRCLRFLFRKGRCEYPVEHLSSIEKCVTKPPCSVNQVVQDLLS</sequence>
<dbReference type="OMA" id="NDNAQIR"/>
<dbReference type="GO" id="GO:0032039">
    <property type="term" value="C:integrator complex"/>
    <property type="evidence" value="ECO:0007669"/>
    <property type="project" value="InterPro"/>
</dbReference>
<evidence type="ECO:0000313" key="4">
    <source>
        <dbReference type="EMBL" id="OIW06013.1"/>
    </source>
</evidence>
<dbReference type="Gramene" id="OIW06013">
    <property type="protein sequence ID" value="OIW06013"/>
    <property type="gene ID" value="TanjilG_11700"/>
</dbReference>
<proteinExistence type="inferred from homology"/>
<feature type="domain" description="Integrator complex subunit 7 N-terminal" evidence="3">
    <location>
        <begin position="144"/>
        <end position="398"/>
    </location>
</feature>
<evidence type="ECO:0000256" key="1">
    <source>
        <dbReference type="ARBA" id="ARBA00008565"/>
    </source>
</evidence>
<dbReference type="InterPro" id="IPR016024">
    <property type="entry name" value="ARM-type_fold"/>
</dbReference>
<dbReference type="OrthoDB" id="1921953at2759"/>
<dbReference type="SUPFAM" id="SSF48371">
    <property type="entry name" value="ARM repeat"/>
    <property type="match status" value="1"/>
</dbReference>
<dbReference type="InterPro" id="IPR033060">
    <property type="entry name" value="INTS7"/>
</dbReference>
<dbReference type="Proteomes" id="UP000188354">
    <property type="component" value="Chromosome LG08"/>
</dbReference>
<gene>
    <name evidence="4" type="ORF">TanjilG_11700</name>
</gene>
<dbReference type="PANTHER" id="PTHR13322:SF2">
    <property type="entry name" value="INTEGRATOR COMPLEX SUBUNIT 7"/>
    <property type="match status" value="1"/>
</dbReference>
<protein>
    <recommendedName>
        <fullName evidence="3">Integrator complex subunit 7 N-terminal domain-containing protein</fullName>
    </recommendedName>
</protein>
<evidence type="ECO:0000313" key="5">
    <source>
        <dbReference type="Proteomes" id="UP000188354"/>
    </source>
</evidence>
<dbReference type="AlphaFoldDB" id="A0A1J7HW66"/>
<dbReference type="STRING" id="3871.A0A1J7HW66"/>
<evidence type="ECO:0000259" key="3">
    <source>
        <dbReference type="Pfam" id="PF24436"/>
    </source>
</evidence>
<comment type="similarity">
    <text evidence="1">Belongs to the Integrator subunit 7 family.</text>
</comment>
<evidence type="ECO:0000256" key="2">
    <source>
        <dbReference type="SAM" id="MobiDB-lite"/>
    </source>
</evidence>